<feature type="transmembrane region" description="Helical" evidence="9">
    <location>
        <begin position="137"/>
        <end position="155"/>
    </location>
</feature>
<feature type="compositionally biased region" description="Basic and acidic residues" evidence="8">
    <location>
        <begin position="1"/>
        <end position="20"/>
    </location>
</feature>
<feature type="region of interest" description="Disordered" evidence="8">
    <location>
        <begin position="1"/>
        <end position="28"/>
    </location>
</feature>
<feature type="transmembrane region" description="Helical" evidence="9">
    <location>
        <begin position="107"/>
        <end position="125"/>
    </location>
</feature>
<dbReference type="InterPro" id="IPR004324">
    <property type="entry name" value="FBT"/>
</dbReference>
<dbReference type="InterPro" id="IPR036259">
    <property type="entry name" value="MFS_trans_sf"/>
</dbReference>
<dbReference type="InterPro" id="IPR039309">
    <property type="entry name" value="BT1"/>
</dbReference>
<evidence type="ECO:0000313" key="11">
    <source>
        <dbReference type="Proteomes" id="UP000250235"/>
    </source>
</evidence>
<feature type="transmembrane region" description="Helical" evidence="9">
    <location>
        <begin position="67"/>
        <end position="87"/>
    </location>
</feature>
<keyword evidence="4 9" id="KW-0812">Transmembrane</keyword>
<comment type="similarity">
    <text evidence="7">Belongs to the major facilitator superfamily. Phosphate:H(+) symporter (TC 2.A.1.9) family.</text>
</comment>
<dbReference type="GO" id="GO:0016020">
    <property type="term" value="C:membrane"/>
    <property type="evidence" value="ECO:0007669"/>
    <property type="project" value="UniProtKB-SubCell"/>
</dbReference>
<feature type="transmembrane region" description="Helical" evidence="9">
    <location>
        <begin position="293"/>
        <end position="314"/>
    </location>
</feature>
<evidence type="ECO:0000256" key="5">
    <source>
        <dbReference type="ARBA" id="ARBA00022989"/>
    </source>
</evidence>
<evidence type="ECO:0000256" key="8">
    <source>
        <dbReference type="SAM" id="MobiDB-lite"/>
    </source>
</evidence>
<organism evidence="10 11">
    <name type="scientific">Dorcoceras hygrometricum</name>
    <dbReference type="NCBI Taxonomy" id="472368"/>
    <lineage>
        <taxon>Eukaryota</taxon>
        <taxon>Viridiplantae</taxon>
        <taxon>Streptophyta</taxon>
        <taxon>Embryophyta</taxon>
        <taxon>Tracheophyta</taxon>
        <taxon>Spermatophyta</taxon>
        <taxon>Magnoliopsida</taxon>
        <taxon>eudicotyledons</taxon>
        <taxon>Gunneridae</taxon>
        <taxon>Pentapetalae</taxon>
        <taxon>asterids</taxon>
        <taxon>lamiids</taxon>
        <taxon>Lamiales</taxon>
        <taxon>Gesneriaceae</taxon>
        <taxon>Didymocarpoideae</taxon>
        <taxon>Trichosporeae</taxon>
        <taxon>Loxocarpinae</taxon>
        <taxon>Dorcoceras</taxon>
    </lineage>
</organism>
<dbReference type="EMBL" id="KV010149">
    <property type="protein sequence ID" value="KZV28339.1"/>
    <property type="molecule type" value="Genomic_DNA"/>
</dbReference>
<feature type="transmembrane region" description="Helical" evidence="9">
    <location>
        <begin position="231"/>
        <end position="251"/>
    </location>
</feature>
<gene>
    <name evidence="10" type="ORF">F511_16589</name>
</gene>
<evidence type="ECO:0000256" key="9">
    <source>
        <dbReference type="SAM" id="Phobius"/>
    </source>
</evidence>
<feature type="transmembrane region" description="Helical" evidence="9">
    <location>
        <begin position="161"/>
        <end position="183"/>
    </location>
</feature>
<evidence type="ECO:0000313" key="10">
    <source>
        <dbReference type="EMBL" id="KZV28339.1"/>
    </source>
</evidence>
<accession>A0A2Z7B9D2</accession>
<dbReference type="Gene3D" id="1.20.1250.20">
    <property type="entry name" value="MFS general substrate transporter like domains"/>
    <property type="match status" value="1"/>
</dbReference>
<dbReference type="PANTHER" id="PTHR31585">
    <property type="entry name" value="FOLATE-BIOPTERIN TRANSPORTER 1, CHLOROPLASTIC"/>
    <property type="match status" value="1"/>
</dbReference>
<feature type="transmembrane region" description="Helical" evidence="9">
    <location>
        <begin position="419"/>
        <end position="440"/>
    </location>
</feature>
<keyword evidence="6 9" id="KW-0472">Membrane</keyword>
<dbReference type="Pfam" id="PF03092">
    <property type="entry name" value="BT1"/>
    <property type="match status" value="1"/>
</dbReference>
<comment type="similarity">
    <text evidence="2">Belongs to the major facilitator superfamily. Folate-biopterin transporter (TC 2.A.71) family.</text>
</comment>
<comment type="subcellular location">
    <subcellularLocation>
        <location evidence="1">Membrane</location>
        <topology evidence="1">Multi-pass membrane protein</topology>
    </subcellularLocation>
</comment>
<feature type="transmembrane region" description="Helical" evidence="9">
    <location>
        <begin position="461"/>
        <end position="482"/>
    </location>
</feature>
<dbReference type="Proteomes" id="UP000250235">
    <property type="component" value="Unassembled WGS sequence"/>
</dbReference>
<dbReference type="SUPFAM" id="SSF103473">
    <property type="entry name" value="MFS general substrate transporter"/>
    <property type="match status" value="1"/>
</dbReference>
<dbReference type="OrthoDB" id="754047at2759"/>
<reference evidence="10 11" key="1">
    <citation type="journal article" date="2015" name="Proc. Natl. Acad. Sci. U.S.A.">
        <title>The resurrection genome of Boea hygrometrica: A blueprint for survival of dehydration.</title>
        <authorList>
            <person name="Xiao L."/>
            <person name="Yang G."/>
            <person name="Zhang L."/>
            <person name="Yang X."/>
            <person name="Zhao S."/>
            <person name="Ji Z."/>
            <person name="Zhou Q."/>
            <person name="Hu M."/>
            <person name="Wang Y."/>
            <person name="Chen M."/>
            <person name="Xu Y."/>
            <person name="Jin H."/>
            <person name="Xiao X."/>
            <person name="Hu G."/>
            <person name="Bao F."/>
            <person name="Hu Y."/>
            <person name="Wan P."/>
            <person name="Li L."/>
            <person name="Deng X."/>
            <person name="Kuang T."/>
            <person name="Xiang C."/>
            <person name="Zhu J.K."/>
            <person name="Oliver M.J."/>
            <person name="He Y."/>
        </authorList>
    </citation>
    <scope>NUCLEOTIDE SEQUENCE [LARGE SCALE GENOMIC DNA]</scope>
    <source>
        <strain evidence="11">cv. XS01</strain>
    </source>
</reference>
<evidence type="ECO:0000256" key="7">
    <source>
        <dbReference type="ARBA" id="ARBA00044504"/>
    </source>
</evidence>
<feature type="transmembrane region" description="Helical" evidence="9">
    <location>
        <begin position="357"/>
        <end position="376"/>
    </location>
</feature>
<evidence type="ECO:0000256" key="1">
    <source>
        <dbReference type="ARBA" id="ARBA00004141"/>
    </source>
</evidence>
<evidence type="ECO:0000256" key="2">
    <source>
        <dbReference type="ARBA" id="ARBA00007015"/>
    </source>
</evidence>
<feature type="transmembrane region" description="Helical" evidence="9">
    <location>
        <begin position="326"/>
        <end position="345"/>
    </location>
</feature>
<evidence type="ECO:0000256" key="3">
    <source>
        <dbReference type="ARBA" id="ARBA00022448"/>
    </source>
</evidence>
<keyword evidence="5 9" id="KW-1133">Transmembrane helix</keyword>
<dbReference type="NCBIfam" id="TIGR00788">
    <property type="entry name" value="fbt"/>
    <property type="match status" value="1"/>
</dbReference>
<dbReference type="AlphaFoldDB" id="A0A2Z7B9D2"/>
<keyword evidence="3" id="KW-0813">Transport</keyword>
<evidence type="ECO:0000256" key="6">
    <source>
        <dbReference type="ARBA" id="ARBA00023136"/>
    </source>
</evidence>
<feature type="transmembrane region" description="Helical" evidence="9">
    <location>
        <begin position="204"/>
        <end position="225"/>
    </location>
</feature>
<dbReference type="CDD" id="cd17484">
    <property type="entry name" value="MFS_FBT"/>
    <property type="match status" value="1"/>
</dbReference>
<dbReference type="PANTHER" id="PTHR31585:SF44">
    <property type="entry name" value="FOLATE-BIOPTERIN TRANSPORTER 6-RELATED"/>
    <property type="match status" value="1"/>
</dbReference>
<name>A0A2Z7B9D2_9LAMI</name>
<evidence type="ECO:0000256" key="4">
    <source>
        <dbReference type="ARBA" id="ARBA00022692"/>
    </source>
</evidence>
<keyword evidence="11" id="KW-1185">Reference proteome</keyword>
<protein>
    <submittedName>
        <fullName evidence="10">Major facilitator superfamily protein</fullName>
    </submittedName>
</protein>
<proteinExistence type="inferred from homology"/>
<sequence>MQEPNHPEDVDQSEKPLTKNDEEDESNNLAEKCTSRAINHINPILSTILQEPFQWLQMLSSRLNPTFVLGVVLVYGLNQGFSCSLFKVVSDYYWKDVQKVQPSEVQLFIGLYYIPWVMKPIWGLLTDMFPVKGYRRRPYFIVSGIAGASCALTLASDGHVAVALALGCLMGISAGVAMADVVIDACIARNSIEIRSLAADMQSLCGFCSSAGALLGYSTSGFFVHHIGPQGALGLLAIAPATLIMLGFVIYEPRTSNGIHVPKKKAQAAQKIREAVNDMYSTLKFPQVWKPALYMYLSLALNISTHEGQFYWYTDPHAGPAFSQEFVGMIYAIGAMASIVGVIIYHKTLKDYPFRPVLFFAQLLFGVSGMLDIVFIRRWNLALGIPDYFFVILEECVSRIVSRIRWMPMMVLSSQLCPLGIEGTFFALLMCIDSLGALTSKSAGGMLLRYLHVTRNDFKNLWVSVLIRNILRILTLGLVFLVPNSDMYETLIPSDVGANTKTVDHESLQMVPLNTNEEEDI</sequence>